<organism evidence="4 5">
    <name type="scientific">Phytophthora pseudosyringae</name>
    <dbReference type="NCBI Taxonomy" id="221518"/>
    <lineage>
        <taxon>Eukaryota</taxon>
        <taxon>Sar</taxon>
        <taxon>Stramenopiles</taxon>
        <taxon>Oomycota</taxon>
        <taxon>Peronosporomycetes</taxon>
        <taxon>Peronosporales</taxon>
        <taxon>Peronosporaceae</taxon>
        <taxon>Phytophthora</taxon>
    </lineage>
</organism>
<dbReference type="EMBL" id="JAGDFM010000144">
    <property type="protein sequence ID" value="KAG7384579.1"/>
    <property type="molecule type" value="Genomic_DNA"/>
</dbReference>
<evidence type="ECO:0000256" key="3">
    <source>
        <dbReference type="SAM" id="SignalP"/>
    </source>
</evidence>
<feature type="chain" id="PRO_5035934949" description="Elicitin-like protein" evidence="3">
    <location>
        <begin position="21"/>
        <end position="249"/>
    </location>
</feature>
<feature type="compositionally biased region" description="Low complexity" evidence="1">
    <location>
        <begin position="106"/>
        <end position="132"/>
    </location>
</feature>
<feature type="signal peptide" evidence="3">
    <location>
        <begin position="1"/>
        <end position="20"/>
    </location>
</feature>
<feature type="transmembrane region" description="Helical" evidence="2">
    <location>
        <begin position="229"/>
        <end position="248"/>
    </location>
</feature>
<evidence type="ECO:0008006" key="6">
    <source>
        <dbReference type="Google" id="ProtNLM"/>
    </source>
</evidence>
<keyword evidence="3" id="KW-0732">Signal</keyword>
<keyword evidence="2" id="KW-1133">Transmembrane helix</keyword>
<dbReference type="OrthoDB" id="129524at2759"/>
<protein>
    <recommendedName>
        <fullName evidence="6">Elicitin-like protein</fullName>
    </recommendedName>
</protein>
<evidence type="ECO:0000313" key="5">
    <source>
        <dbReference type="Proteomes" id="UP000694044"/>
    </source>
</evidence>
<evidence type="ECO:0000256" key="1">
    <source>
        <dbReference type="SAM" id="MobiDB-lite"/>
    </source>
</evidence>
<feature type="region of interest" description="Disordered" evidence="1">
    <location>
        <begin position="106"/>
        <end position="229"/>
    </location>
</feature>
<dbReference type="AlphaFoldDB" id="A0A8T1VX56"/>
<name>A0A8T1VX56_9STRA</name>
<accession>A0A8T1VX56</accession>
<proteinExistence type="predicted"/>
<keyword evidence="2" id="KW-0812">Transmembrane</keyword>
<dbReference type="Proteomes" id="UP000694044">
    <property type="component" value="Unassembled WGS sequence"/>
</dbReference>
<evidence type="ECO:0000313" key="4">
    <source>
        <dbReference type="EMBL" id="KAG7384579.1"/>
    </source>
</evidence>
<sequence length="249" mass="25424">MPSIWTTAVVVLLVVAAAVAENSKFCKQDEKQLANKLHEQNTEPAKSCYRAANGDITTLATSRLCSLPECLTWLEYMAANSPDCYFDSNNYATIYAAKSADCTGGTSTSASGSASSSASLRSSSSGSQSSASLGNGIESSSRNSNSLSAMSEDRDLNTTASRSSSIGGSAVGDMSRSDTMGSRGVEADVTTAPTPTPTEDLTLQDASASTVTDSSNSTTPTPTSSASSAFPTLSSVVACIVVLALVGIE</sequence>
<feature type="compositionally biased region" description="Polar residues" evidence="1">
    <location>
        <begin position="157"/>
        <end position="167"/>
    </location>
</feature>
<gene>
    <name evidence="4" type="ORF">PHYPSEUDO_002479</name>
</gene>
<feature type="compositionally biased region" description="Low complexity" evidence="1">
    <location>
        <begin position="139"/>
        <end position="150"/>
    </location>
</feature>
<keyword evidence="2" id="KW-0472">Membrane</keyword>
<evidence type="ECO:0000256" key="2">
    <source>
        <dbReference type="SAM" id="Phobius"/>
    </source>
</evidence>
<feature type="compositionally biased region" description="Low complexity" evidence="1">
    <location>
        <begin position="187"/>
        <end position="229"/>
    </location>
</feature>
<reference evidence="4" key="1">
    <citation type="submission" date="2021-02" db="EMBL/GenBank/DDBJ databases">
        <authorList>
            <person name="Palmer J.M."/>
        </authorList>
    </citation>
    <scope>NUCLEOTIDE SEQUENCE</scope>
    <source>
        <strain evidence="4">SCRP734</strain>
    </source>
</reference>
<keyword evidence="5" id="KW-1185">Reference proteome</keyword>
<comment type="caution">
    <text evidence="4">The sequence shown here is derived from an EMBL/GenBank/DDBJ whole genome shotgun (WGS) entry which is preliminary data.</text>
</comment>